<gene>
    <name evidence="2" type="ordered locus">Rfer_1251</name>
</gene>
<dbReference type="RefSeq" id="WP_011463553.1">
    <property type="nucleotide sequence ID" value="NC_007908.1"/>
</dbReference>
<dbReference type="Pfam" id="PF16363">
    <property type="entry name" value="GDP_Man_Dehyd"/>
    <property type="match status" value="1"/>
</dbReference>
<protein>
    <submittedName>
        <fullName evidence="2">NAD-dependent epimerase/dehydratase</fullName>
    </submittedName>
</protein>
<dbReference type="InterPro" id="IPR016040">
    <property type="entry name" value="NAD(P)-bd_dom"/>
</dbReference>
<dbReference type="AlphaFoldDB" id="Q21Z18"/>
<keyword evidence="3" id="KW-1185">Reference proteome</keyword>
<evidence type="ECO:0000259" key="1">
    <source>
        <dbReference type="Pfam" id="PF16363"/>
    </source>
</evidence>
<proteinExistence type="predicted"/>
<dbReference type="STRING" id="338969.Rfer_1251"/>
<dbReference type="Proteomes" id="UP000008332">
    <property type="component" value="Chromosome"/>
</dbReference>
<dbReference type="Gene3D" id="3.90.25.10">
    <property type="entry name" value="UDP-galactose 4-epimerase, domain 1"/>
    <property type="match status" value="1"/>
</dbReference>
<dbReference type="Gene3D" id="3.40.50.720">
    <property type="entry name" value="NAD(P)-binding Rossmann-like Domain"/>
    <property type="match status" value="1"/>
</dbReference>
<dbReference type="InterPro" id="IPR036291">
    <property type="entry name" value="NAD(P)-bd_dom_sf"/>
</dbReference>
<sequence>MFANVYKEKKVLITGHTGFKGSWLTAWLLKLGAQVVGYSKDIPTTPAMFSELNLAGKIRHVVGDVRDLPALHQVIMQERPDFVFHLAAQAIVSTSYADPVETMTTNVIGTMNVLEALRGVDFACVAILITSDKCYDNVEWVWGYRETDAVGGKDIYSGSKGAAELVIKSYLNSFFQDGKSQVRIGIGRAGNVIGGGDWARDRIVADIMRAWHEDRTVEIRSPNATRPWQHVLEPLSGYLTLGMHLHQSAKLHGEAFNFGPRAEQNRTVVDLLTDLSQRWGFTDPTRAYQVTGNIPFYEASLLKLNCDKALFHLKWEPNLVYPQTIGFIGDWYRAFYKEQADMLEVTLRQIGLYEEIAVKEMKVWAVQ</sequence>
<evidence type="ECO:0000313" key="2">
    <source>
        <dbReference type="EMBL" id="ABD68985.1"/>
    </source>
</evidence>
<accession>Q21Z18</accession>
<organism evidence="2 3">
    <name type="scientific">Albidiferax ferrireducens (strain ATCC BAA-621 / DSM 15236 / T118)</name>
    <name type="common">Rhodoferax ferrireducens</name>
    <dbReference type="NCBI Taxonomy" id="338969"/>
    <lineage>
        <taxon>Bacteria</taxon>
        <taxon>Pseudomonadati</taxon>
        <taxon>Pseudomonadota</taxon>
        <taxon>Betaproteobacteria</taxon>
        <taxon>Burkholderiales</taxon>
        <taxon>Comamonadaceae</taxon>
        <taxon>Rhodoferax</taxon>
    </lineage>
</organism>
<dbReference type="HOGENOM" id="CLU_007383_1_7_4"/>
<dbReference type="SUPFAM" id="SSF51735">
    <property type="entry name" value="NAD(P)-binding Rossmann-fold domains"/>
    <property type="match status" value="1"/>
</dbReference>
<dbReference type="KEGG" id="rfr:Rfer_1251"/>
<dbReference type="OrthoDB" id="9779041at2"/>
<dbReference type="eggNOG" id="COG0451">
    <property type="taxonomic scope" value="Bacteria"/>
</dbReference>
<evidence type="ECO:0000313" key="3">
    <source>
        <dbReference type="Proteomes" id="UP000008332"/>
    </source>
</evidence>
<reference evidence="3" key="1">
    <citation type="submission" date="2006-02" db="EMBL/GenBank/DDBJ databases">
        <title>Complete sequence of chromosome of Rhodoferax ferrireducens DSM 15236.</title>
        <authorList>
            <person name="Copeland A."/>
            <person name="Lucas S."/>
            <person name="Lapidus A."/>
            <person name="Barry K."/>
            <person name="Detter J.C."/>
            <person name="Glavina del Rio T."/>
            <person name="Hammon N."/>
            <person name="Israni S."/>
            <person name="Pitluck S."/>
            <person name="Brettin T."/>
            <person name="Bruce D."/>
            <person name="Han C."/>
            <person name="Tapia R."/>
            <person name="Gilna P."/>
            <person name="Kiss H."/>
            <person name="Schmutz J."/>
            <person name="Larimer F."/>
            <person name="Land M."/>
            <person name="Kyrpides N."/>
            <person name="Ivanova N."/>
            <person name="Richardson P."/>
        </authorList>
    </citation>
    <scope>NUCLEOTIDE SEQUENCE [LARGE SCALE GENOMIC DNA]</scope>
    <source>
        <strain evidence="3">ATCC BAA-621 / DSM 15236 / T118</strain>
    </source>
</reference>
<dbReference type="PANTHER" id="PTHR43000">
    <property type="entry name" value="DTDP-D-GLUCOSE 4,6-DEHYDRATASE-RELATED"/>
    <property type="match status" value="1"/>
</dbReference>
<dbReference type="EMBL" id="CP000267">
    <property type="protein sequence ID" value="ABD68985.1"/>
    <property type="molecule type" value="Genomic_DNA"/>
</dbReference>
<feature type="domain" description="NAD(P)-binding" evidence="1">
    <location>
        <begin position="12"/>
        <end position="237"/>
    </location>
</feature>
<dbReference type="InterPro" id="IPR013445">
    <property type="entry name" value="CDP_4_6_deHydtase"/>
</dbReference>
<name>Q21Z18_ALBFT</name>
<dbReference type="NCBIfam" id="TIGR02622">
    <property type="entry name" value="CDP_4_6_dhtase"/>
    <property type="match status" value="1"/>
</dbReference>